<dbReference type="Proteomes" id="UP000717696">
    <property type="component" value="Unassembled WGS sequence"/>
</dbReference>
<protein>
    <recommendedName>
        <fullName evidence="4">Peptidase C1A papain C-terminal domain-containing protein</fullName>
    </recommendedName>
</protein>
<dbReference type="EMBL" id="JAGMUU010000020">
    <property type="protein sequence ID" value="KAH7129814.1"/>
    <property type="molecule type" value="Genomic_DNA"/>
</dbReference>
<comment type="caution">
    <text evidence="2">The sequence shown here is derived from an EMBL/GenBank/DDBJ whole genome shotgun (WGS) entry which is preliminary data.</text>
</comment>
<evidence type="ECO:0000256" key="1">
    <source>
        <dbReference type="SAM" id="SignalP"/>
    </source>
</evidence>
<dbReference type="OrthoDB" id="3789175at2759"/>
<evidence type="ECO:0000313" key="3">
    <source>
        <dbReference type="Proteomes" id="UP000717696"/>
    </source>
</evidence>
<sequence length="238" mass="26198">MQRCGAGRILLAAALCSLRIGRCSAGPRWPGQSRMPTSTTSIYARLGNLLTREIRRLATFHLSKSGWEYFSRHLGTEATAKLVLTRQDMPVEPSDTSGGGHVVVLTGCGPHSLTLLNSWGRNWGDEGKFCVEDHTILDSAGFPMCFYDVYWLEKDLKESERKAFDTKVDEAILSRAAHWPSIFEFEALCPLCGKSAPIANFAGSIRRAICPQCRGSFEPEPGHLMQALYMRAGLGDAS</sequence>
<dbReference type="InterPro" id="IPR038765">
    <property type="entry name" value="Papain-like_cys_pep_sf"/>
</dbReference>
<feature type="chain" id="PRO_5040358927" description="Peptidase C1A papain C-terminal domain-containing protein" evidence="1">
    <location>
        <begin position="26"/>
        <end position="238"/>
    </location>
</feature>
<reference evidence="2" key="1">
    <citation type="journal article" date="2021" name="Nat. Commun.">
        <title>Genetic determinants of endophytism in the Arabidopsis root mycobiome.</title>
        <authorList>
            <person name="Mesny F."/>
            <person name="Miyauchi S."/>
            <person name="Thiergart T."/>
            <person name="Pickel B."/>
            <person name="Atanasova L."/>
            <person name="Karlsson M."/>
            <person name="Huettel B."/>
            <person name="Barry K.W."/>
            <person name="Haridas S."/>
            <person name="Chen C."/>
            <person name="Bauer D."/>
            <person name="Andreopoulos W."/>
            <person name="Pangilinan J."/>
            <person name="LaButti K."/>
            <person name="Riley R."/>
            <person name="Lipzen A."/>
            <person name="Clum A."/>
            <person name="Drula E."/>
            <person name="Henrissat B."/>
            <person name="Kohler A."/>
            <person name="Grigoriev I.V."/>
            <person name="Martin F.M."/>
            <person name="Hacquard S."/>
        </authorList>
    </citation>
    <scope>NUCLEOTIDE SEQUENCE</scope>
    <source>
        <strain evidence="2">MPI-CAGE-AT-0021</strain>
    </source>
</reference>
<name>A0A9P9ISW2_9HYPO</name>
<keyword evidence="1" id="KW-0732">Signal</keyword>
<organism evidence="2 3">
    <name type="scientific">Dactylonectria estremocensis</name>
    <dbReference type="NCBI Taxonomy" id="1079267"/>
    <lineage>
        <taxon>Eukaryota</taxon>
        <taxon>Fungi</taxon>
        <taxon>Dikarya</taxon>
        <taxon>Ascomycota</taxon>
        <taxon>Pezizomycotina</taxon>
        <taxon>Sordariomycetes</taxon>
        <taxon>Hypocreomycetidae</taxon>
        <taxon>Hypocreales</taxon>
        <taxon>Nectriaceae</taxon>
        <taxon>Dactylonectria</taxon>
    </lineage>
</organism>
<dbReference type="SUPFAM" id="SSF54001">
    <property type="entry name" value="Cysteine proteinases"/>
    <property type="match status" value="1"/>
</dbReference>
<dbReference type="AlphaFoldDB" id="A0A9P9ISW2"/>
<keyword evidence="3" id="KW-1185">Reference proteome</keyword>
<evidence type="ECO:0000313" key="2">
    <source>
        <dbReference type="EMBL" id="KAH7129814.1"/>
    </source>
</evidence>
<feature type="signal peptide" evidence="1">
    <location>
        <begin position="1"/>
        <end position="25"/>
    </location>
</feature>
<dbReference type="Gene3D" id="3.90.70.10">
    <property type="entry name" value="Cysteine proteinases"/>
    <property type="match status" value="1"/>
</dbReference>
<accession>A0A9P9ISW2</accession>
<proteinExistence type="predicted"/>
<evidence type="ECO:0008006" key="4">
    <source>
        <dbReference type="Google" id="ProtNLM"/>
    </source>
</evidence>
<gene>
    <name evidence="2" type="ORF">B0J13DRAFT_132574</name>
</gene>